<gene>
    <name evidence="2" type="ORF">I302_07641</name>
    <name evidence="3" type="ORF">I302_107994</name>
</gene>
<evidence type="ECO:0000256" key="1">
    <source>
        <dbReference type="SAM" id="MobiDB-lite"/>
    </source>
</evidence>
<reference evidence="3" key="4">
    <citation type="submission" date="2024-02" db="EMBL/GenBank/DDBJ databases">
        <title>Comparative genomics of Cryptococcus and Kwoniella reveals pathogenesis evolution and contrasting modes of karyotype evolution via chromosome fusion or intercentromeric recombination.</title>
        <authorList>
            <person name="Coelho M.A."/>
            <person name="David-Palma M."/>
            <person name="Shea T."/>
            <person name="Bowers K."/>
            <person name="McGinley-Smith S."/>
            <person name="Mohammad A.W."/>
            <person name="Gnirke A."/>
            <person name="Yurkov A.M."/>
            <person name="Nowrousian M."/>
            <person name="Sun S."/>
            <person name="Cuomo C.A."/>
            <person name="Heitman J."/>
        </authorList>
    </citation>
    <scope>NUCLEOTIDE SEQUENCE</scope>
    <source>
        <strain evidence="3">CBS 10118</strain>
    </source>
</reference>
<reference evidence="3" key="2">
    <citation type="submission" date="2013-07" db="EMBL/GenBank/DDBJ databases">
        <authorList>
            <consortium name="The Broad Institute Genome Sequencing Platform"/>
            <person name="Cuomo C."/>
            <person name="Litvintseva A."/>
            <person name="Chen Y."/>
            <person name="Heitman J."/>
            <person name="Sun S."/>
            <person name="Springer D."/>
            <person name="Dromer F."/>
            <person name="Young S.K."/>
            <person name="Zeng Q."/>
            <person name="Gargeya S."/>
            <person name="Fitzgerald M."/>
            <person name="Abouelleil A."/>
            <person name="Alvarado L."/>
            <person name="Berlin A.M."/>
            <person name="Chapman S.B."/>
            <person name="Dewar J."/>
            <person name="Goldberg J."/>
            <person name="Griggs A."/>
            <person name="Gujja S."/>
            <person name="Hansen M."/>
            <person name="Howarth C."/>
            <person name="Imamovic A."/>
            <person name="Larimer J."/>
            <person name="McCowan C."/>
            <person name="Murphy C."/>
            <person name="Pearson M."/>
            <person name="Priest M."/>
            <person name="Roberts A."/>
            <person name="Saif S."/>
            <person name="Shea T."/>
            <person name="Sykes S."/>
            <person name="Wortman J."/>
            <person name="Nusbaum C."/>
            <person name="Birren B."/>
        </authorList>
    </citation>
    <scope>NUCLEOTIDE SEQUENCE</scope>
    <source>
        <strain evidence="3">CBS 10118</strain>
    </source>
</reference>
<keyword evidence="4" id="KW-1185">Reference proteome</keyword>
<evidence type="ECO:0000313" key="2">
    <source>
        <dbReference type="EMBL" id="OCF23287.1"/>
    </source>
</evidence>
<dbReference type="Proteomes" id="UP000092730">
    <property type="component" value="Chromosome 7"/>
</dbReference>
<dbReference type="VEuPathDB" id="FungiDB:I302_07641"/>
<sequence length="421" mass="46601">MTPHQPHDLPPLGSPSFTPLLLRHVLSHPALAGWSINPSLFSVLLLAMIVRKGGVVVDTTKRDIDDLAQVIHQMIGMIFGLRVHHISFDEYTDPEEVIHRLCHGRAHNPFISGSTQQQHDQRTDPDGMEVLIMTGLEDASSPVKVKIGDMMTKKRIEVPSGDDYGTMQRNGDGELSDGKMERKFDPLVVWIREEGREVPSWMIDQFMLGLHIHSDDIELPPSDFGTITGQGAIIPSTYISQLTSLLPYVHIHAPLRIHLSNLLSAVSSHPGLRTNMTGKATRGIREYIKAHRLLSGSFEIPYSFLHPYSSDETDLSARGKGLGGGIGGVDTWAELAGEEPSLSKYSSETEGMVDEPYCTPGNVEGVWKVFVGHRCRCREEREEVMWLIKGSAVGGDPEGRLVKGNKRKGVDKTLDEILRTV</sequence>
<reference evidence="2" key="3">
    <citation type="submission" date="2014-01" db="EMBL/GenBank/DDBJ databases">
        <title>Evolution of pathogenesis and genome organization in the Tremellales.</title>
        <authorList>
            <person name="Cuomo C."/>
            <person name="Litvintseva A."/>
            <person name="Heitman J."/>
            <person name="Chen Y."/>
            <person name="Sun S."/>
            <person name="Springer D."/>
            <person name="Dromer F."/>
            <person name="Young S."/>
            <person name="Zeng Q."/>
            <person name="Chapman S."/>
            <person name="Gujja S."/>
            <person name="Saif S."/>
            <person name="Birren B."/>
        </authorList>
    </citation>
    <scope>NUCLEOTIDE SEQUENCE</scope>
    <source>
        <strain evidence="2">CBS 10118</strain>
    </source>
</reference>
<dbReference type="GeneID" id="30212040"/>
<accession>A0A1B9FWY8</accession>
<dbReference type="OrthoDB" id="5582146at2759"/>
<dbReference type="KEGG" id="kbi:30212040"/>
<evidence type="ECO:0000313" key="3">
    <source>
        <dbReference type="EMBL" id="WVW85956.1"/>
    </source>
</evidence>
<evidence type="ECO:0000313" key="4">
    <source>
        <dbReference type="Proteomes" id="UP000092730"/>
    </source>
</evidence>
<feature type="region of interest" description="Disordered" evidence="1">
    <location>
        <begin position="158"/>
        <end position="178"/>
    </location>
</feature>
<organism evidence="2">
    <name type="scientific">Kwoniella bestiolae CBS 10118</name>
    <dbReference type="NCBI Taxonomy" id="1296100"/>
    <lineage>
        <taxon>Eukaryota</taxon>
        <taxon>Fungi</taxon>
        <taxon>Dikarya</taxon>
        <taxon>Basidiomycota</taxon>
        <taxon>Agaricomycotina</taxon>
        <taxon>Tremellomycetes</taxon>
        <taxon>Tremellales</taxon>
        <taxon>Cryptococcaceae</taxon>
        <taxon>Kwoniella</taxon>
    </lineage>
</organism>
<reference evidence="2" key="1">
    <citation type="submission" date="2013-07" db="EMBL/GenBank/DDBJ databases">
        <title>The Genome Sequence of Cryptococcus bestiolae CBS10118.</title>
        <authorList>
            <consortium name="The Broad Institute Genome Sequencing Platform"/>
            <person name="Cuomo C."/>
            <person name="Litvintseva A."/>
            <person name="Chen Y."/>
            <person name="Heitman J."/>
            <person name="Sun S."/>
            <person name="Springer D."/>
            <person name="Dromer F."/>
            <person name="Young S.K."/>
            <person name="Zeng Q."/>
            <person name="Gargeya S."/>
            <person name="Fitzgerald M."/>
            <person name="Abouelleil A."/>
            <person name="Alvarado L."/>
            <person name="Berlin A.M."/>
            <person name="Chapman S.B."/>
            <person name="Dewar J."/>
            <person name="Goldberg J."/>
            <person name="Griggs A."/>
            <person name="Gujja S."/>
            <person name="Hansen M."/>
            <person name="Howarth C."/>
            <person name="Imamovic A."/>
            <person name="Larimer J."/>
            <person name="McCowan C."/>
            <person name="Murphy C."/>
            <person name="Pearson M."/>
            <person name="Priest M."/>
            <person name="Roberts A."/>
            <person name="Saif S."/>
            <person name="Shea T."/>
            <person name="Sykes S."/>
            <person name="Wortman J."/>
            <person name="Nusbaum C."/>
            <person name="Birren B."/>
        </authorList>
    </citation>
    <scope>NUCLEOTIDE SEQUENCE [LARGE SCALE GENOMIC DNA]</scope>
    <source>
        <strain evidence="2">CBS 10118</strain>
    </source>
</reference>
<protein>
    <submittedName>
        <fullName evidence="2">Uncharacterized protein</fullName>
    </submittedName>
</protein>
<dbReference type="EMBL" id="CP144547">
    <property type="protein sequence ID" value="WVW85956.1"/>
    <property type="molecule type" value="Genomic_DNA"/>
</dbReference>
<name>A0A1B9FWY8_9TREE</name>
<dbReference type="EMBL" id="KI894024">
    <property type="protein sequence ID" value="OCF23287.1"/>
    <property type="molecule type" value="Genomic_DNA"/>
</dbReference>
<dbReference type="AlphaFoldDB" id="A0A1B9FWY8"/>
<proteinExistence type="predicted"/>
<dbReference type="RefSeq" id="XP_019044357.1">
    <property type="nucleotide sequence ID" value="XM_019194234.1"/>
</dbReference>